<accession>A0A820JUB3</accession>
<comment type="caution">
    <text evidence="1">The sequence shown here is derived from an EMBL/GenBank/DDBJ whole genome shotgun (WGS) entry which is preliminary data.</text>
</comment>
<proteinExistence type="predicted"/>
<dbReference type="AlphaFoldDB" id="A0A820JUB3"/>
<dbReference type="EMBL" id="CAJOBF010013609">
    <property type="protein sequence ID" value="CAF4331420.1"/>
    <property type="molecule type" value="Genomic_DNA"/>
</dbReference>
<name>A0A820JUB3_9BILA</name>
<evidence type="ECO:0000313" key="2">
    <source>
        <dbReference type="Proteomes" id="UP000663842"/>
    </source>
</evidence>
<dbReference type="Proteomes" id="UP000663842">
    <property type="component" value="Unassembled WGS sequence"/>
</dbReference>
<sequence>MPPPVMMVPGYGTAITQVPVYTLPPAQPYSAPQPYPVVQPSYPSNEPPEIKPEDVKQAAARYDNLSNTGFRVKLFLSKLASYACIIFWPM</sequence>
<protein>
    <submittedName>
        <fullName evidence="1">Uncharacterized protein</fullName>
    </submittedName>
</protein>
<gene>
    <name evidence="1" type="ORF">UXM345_LOCUS35017</name>
</gene>
<evidence type="ECO:0000313" key="1">
    <source>
        <dbReference type="EMBL" id="CAF4331420.1"/>
    </source>
</evidence>
<reference evidence="1" key="1">
    <citation type="submission" date="2021-02" db="EMBL/GenBank/DDBJ databases">
        <authorList>
            <person name="Nowell W R."/>
        </authorList>
    </citation>
    <scope>NUCLEOTIDE SEQUENCE</scope>
</reference>
<organism evidence="1 2">
    <name type="scientific">Rotaria magnacalcarata</name>
    <dbReference type="NCBI Taxonomy" id="392030"/>
    <lineage>
        <taxon>Eukaryota</taxon>
        <taxon>Metazoa</taxon>
        <taxon>Spiralia</taxon>
        <taxon>Gnathifera</taxon>
        <taxon>Rotifera</taxon>
        <taxon>Eurotatoria</taxon>
        <taxon>Bdelloidea</taxon>
        <taxon>Philodinida</taxon>
        <taxon>Philodinidae</taxon>
        <taxon>Rotaria</taxon>
    </lineage>
</organism>